<dbReference type="InterPro" id="IPR044814">
    <property type="entry name" value="Terpene_cyclase_plant_C1"/>
</dbReference>
<evidence type="ECO:0000313" key="9">
    <source>
        <dbReference type="Proteomes" id="UP001632038"/>
    </source>
</evidence>
<reference evidence="9" key="1">
    <citation type="journal article" date="2024" name="IScience">
        <title>Strigolactones Initiate the Formation of Haustorium-like Structures in Castilleja.</title>
        <authorList>
            <person name="Buerger M."/>
            <person name="Peterson D."/>
            <person name="Chory J."/>
        </authorList>
    </citation>
    <scope>NUCLEOTIDE SEQUENCE [LARGE SCALE GENOMIC DNA]</scope>
</reference>
<proteinExistence type="inferred from homology"/>
<feature type="domain" description="Terpene synthase N-terminal" evidence="6">
    <location>
        <begin position="20"/>
        <end position="202"/>
    </location>
</feature>
<keyword evidence="4" id="KW-0479">Metal-binding</keyword>
<dbReference type="InterPro" id="IPR034741">
    <property type="entry name" value="Terpene_cyclase-like_1_C"/>
</dbReference>
<comment type="pathway">
    <text evidence="2">Secondary metabolite biosynthesis; terpenoid biosynthesis.</text>
</comment>
<dbReference type="GO" id="GO:0046872">
    <property type="term" value="F:metal ion binding"/>
    <property type="evidence" value="ECO:0007669"/>
    <property type="project" value="UniProtKB-KW"/>
</dbReference>
<dbReference type="SUPFAM" id="SSF48239">
    <property type="entry name" value="Terpenoid cyclases/Protein prenyltransferases"/>
    <property type="match status" value="1"/>
</dbReference>
<dbReference type="SFLD" id="SFLDS00005">
    <property type="entry name" value="Isoprenoid_Synthase_Type_I"/>
    <property type="match status" value="1"/>
</dbReference>
<protein>
    <submittedName>
        <fullName evidence="8">Trehalose-6-P synthase/phosphatase complex synthase subunit</fullName>
        <ecNumber evidence="8">4.2.3.-</ecNumber>
    </submittedName>
</protein>
<dbReference type="Gene3D" id="1.10.600.10">
    <property type="entry name" value="Farnesyl Diphosphate Synthase"/>
    <property type="match status" value="1"/>
</dbReference>
<dbReference type="EC" id="4.2.3.-" evidence="8"/>
<evidence type="ECO:0000313" key="8">
    <source>
        <dbReference type="EMBL" id="KAL3652519.1"/>
    </source>
</evidence>
<dbReference type="FunFam" id="1.10.600.10:FF:000007">
    <property type="entry name" value="Isoprene synthase, chloroplastic"/>
    <property type="match status" value="1"/>
</dbReference>
<evidence type="ECO:0000259" key="6">
    <source>
        <dbReference type="Pfam" id="PF01397"/>
    </source>
</evidence>
<dbReference type="EMBL" id="JAVIJP010000005">
    <property type="protein sequence ID" value="KAL3652519.1"/>
    <property type="molecule type" value="Genomic_DNA"/>
</dbReference>
<dbReference type="PANTHER" id="PTHR31225:SF221">
    <property type="entry name" value="(-)-GERMACRENE D SYNTHASE"/>
    <property type="match status" value="1"/>
</dbReference>
<keyword evidence="9" id="KW-1185">Reference proteome</keyword>
<comment type="similarity">
    <text evidence="3">Belongs to the terpene synthase family.</text>
</comment>
<dbReference type="InterPro" id="IPR050148">
    <property type="entry name" value="Terpene_synthase-like"/>
</dbReference>
<dbReference type="PANTHER" id="PTHR31225">
    <property type="entry name" value="OS04G0344100 PROTEIN-RELATED"/>
    <property type="match status" value="1"/>
</dbReference>
<dbReference type="CDD" id="cd00684">
    <property type="entry name" value="Terpene_cyclase_plant_C1"/>
    <property type="match status" value="1"/>
</dbReference>
<dbReference type="AlphaFoldDB" id="A0ABD3EHK6"/>
<dbReference type="InterPro" id="IPR005630">
    <property type="entry name" value="Terpene_synthase_metal-bd"/>
</dbReference>
<comment type="caution">
    <text evidence="8">The sequence shown here is derived from an EMBL/GenBank/DDBJ whole genome shotgun (WGS) entry which is preliminary data.</text>
</comment>
<evidence type="ECO:0000256" key="3">
    <source>
        <dbReference type="ARBA" id="ARBA00006333"/>
    </source>
</evidence>
<keyword evidence="5 8" id="KW-0456">Lyase</keyword>
<feature type="domain" description="Terpene synthase metal-binding" evidence="7">
    <location>
        <begin position="252"/>
        <end position="488"/>
    </location>
</feature>
<dbReference type="SUPFAM" id="SSF48576">
    <property type="entry name" value="Terpenoid synthases"/>
    <property type="match status" value="1"/>
</dbReference>
<evidence type="ECO:0000256" key="1">
    <source>
        <dbReference type="ARBA" id="ARBA00001946"/>
    </source>
</evidence>
<organism evidence="8 9">
    <name type="scientific">Castilleja foliolosa</name>
    <dbReference type="NCBI Taxonomy" id="1961234"/>
    <lineage>
        <taxon>Eukaryota</taxon>
        <taxon>Viridiplantae</taxon>
        <taxon>Streptophyta</taxon>
        <taxon>Embryophyta</taxon>
        <taxon>Tracheophyta</taxon>
        <taxon>Spermatophyta</taxon>
        <taxon>Magnoliopsida</taxon>
        <taxon>eudicotyledons</taxon>
        <taxon>Gunneridae</taxon>
        <taxon>Pentapetalae</taxon>
        <taxon>asterids</taxon>
        <taxon>lamiids</taxon>
        <taxon>Lamiales</taxon>
        <taxon>Orobanchaceae</taxon>
        <taxon>Pedicularideae</taxon>
        <taxon>Castillejinae</taxon>
        <taxon>Castilleja</taxon>
    </lineage>
</organism>
<dbReference type="FunFam" id="1.50.10.130:FF:000001">
    <property type="entry name" value="Isoprene synthase, chloroplastic"/>
    <property type="match status" value="1"/>
</dbReference>
<dbReference type="Pfam" id="PF01397">
    <property type="entry name" value="Terpene_synth"/>
    <property type="match status" value="1"/>
</dbReference>
<dbReference type="Pfam" id="PF03936">
    <property type="entry name" value="Terpene_synth_C"/>
    <property type="match status" value="1"/>
</dbReference>
<dbReference type="InterPro" id="IPR001906">
    <property type="entry name" value="Terpene_synth_N"/>
</dbReference>
<gene>
    <name evidence="8" type="primary">TPS1_2</name>
    <name evidence="8" type="ORF">CASFOL_002200</name>
</gene>
<evidence type="ECO:0000259" key="7">
    <source>
        <dbReference type="Pfam" id="PF03936"/>
    </source>
</evidence>
<sequence>MAMNLPLEDVRRAVTYHPTIWGDYFLAYTSDVTCEQEISEAEKQELEKQKKMVTNLLAQTPDDSFHKLDLIDAIQRLGVAYHFENEIDTFLQNIHNTFVKYDDAKADTNDLRVVALRFRLLRQNGYNIPCDVLFNKFLDKEGNFKESLKDDINGMLSLYEAAHFGVRGEEILDKALEFSSSRLTESLLPRVNEALKNPIRKSVIRLAAKKFISMYQDDDSHDETLLNFAKLDFNIVQKIHQKELSELSRWYKALDFTNKLPFARDRFVECYLWIVAVYFEPQLNVSRKILTKVIYVTSMIDDIYDVYGKLDELQLFTEFIQRWDEDDDLEQLNPYMRICYKALLDVYSEMEKETGKTGTSWSVQYAKEDMKKLVRAYMEEAKWFYSKHTPTMEEYMKVAVPSGAYMMLSTTSLVGMGGLVTKRDFDWVSGEPLIVRASAIICRLMNDLVGYEFESKLSAIHCYMKENGGSKMDAFAELEEQIKNAWKDINRECLCPTKVPMRVLMNVVNLARLIHLLYKEEDGYNNPITEAKDCVKLVLIEPVKM</sequence>
<name>A0ABD3EHK6_9LAMI</name>
<dbReference type="Proteomes" id="UP001632038">
    <property type="component" value="Unassembled WGS sequence"/>
</dbReference>
<dbReference type="InterPro" id="IPR008949">
    <property type="entry name" value="Isoprenoid_synthase_dom_sf"/>
</dbReference>
<accession>A0ABD3EHK6</accession>
<dbReference type="SFLD" id="SFLDG01019">
    <property type="entry name" value="Terpene_Cyclase_Like_1_C_Termi"/>
    <property type="match status" value="1"/>
</dbReference>
<dbReference type="Gene3D" id="1.50.10.130">
    <property type="entry name" value="Terpene synthase, N-terminal domain"/>
    <property type="match status" value="1"/>
</dbReference>
<dbReference type="InterPro" id="IPR036965">
    <property type="entry name" value="Terpene_synth_N_sf"/>
</dbReference>
<dbReference type="InterPro" id="IPR008930">
    <property type="entry name" value="Terpenoid_cyclase/PrenylTrfase"/>
</dbReference>
<evidence type="ECO:0000256" key="4">
    <source>
        <dbReference type="ARBA" id="ARBA00022723"/>
    </source>
</evidence>
<evidence type="ECO:0000256" key="5">
    <source>
        <dbReference type="ARBA" id="ARBA00023239"/>
    </source>
</evidence>
<dbReference type="GO" id="GO:0016829">
    <property type="term" value="F:lyase activity"/>
    <property type="evidence" value="ECO:0007669"/>
    <property type="project" value="UniProtKB-KW"/>
</dbReference>
<evidence type="ECO:0000256" key="2">
    <source>
        <dbReference type="ARBA" id="ARBA00004721"/>
    </source>
</evidence>
<comment type="cofactor">
    <cofactor evidence="1">
        <name>Mg(2+)</name>
        <dbReference type="ChEBI" id="CHEBI:18420"/>
    </cofactor>
</comment>